<dbReference type="GO" id="GO:0046872">
    <property type="term" value="F:metal ion binding"/>
    <property type="evidence" value="ECO:0007669"/>
    <property type="project" value="UniProtKB-KW"/>
</dbReference>
<keyword evidence="7" id="KW-1185">Reference proteome</keyword>
<evidence type="ECO:0000256" key="4">
    <source>
        <dbReference type="ARBA" id="ARBA00022801"/>
    </source>
</evidence>
<evidence type="ECO:0000256" key="5">
    <source>
        <dbReference type="PIRSR" id="PIRSR005902-1"/>
    </source>
</evidence>
<dbReference type="Pfam" id="PF01026">
    <property type="entry name" value="TatD_DNase"/>
    <property type="match status" value="1"/>
</dbReference>
<sequence length="317" mass="34820">MHFIDIAANLTDDRFQGNYNGTSRHAPDLDSVLSRAESAGVMRTIVTAGTLAQSVEALKVCETSPHLFSTVGVHPTRATEMKPDPVQYCDRLLDVIKRGAQKVVAVGECGLDYDRTQFCSKEDQIPGFVAQFSLAEKTGLPMFLHNRNTGGDFRRLIQEHRNRFCTGVVHSFTGAMEEMKAYVDLGLYIGINGCSLKTQENLSVAAAVPLDRIMLETDCPYCEIRSTHAGISHVKSKWPAKDKKKYSPDALVKGRSEPCMIRQVCEVVAAARGITEEELARAAFNNTMKVFFKDEAENMGSSPYDLSVGAVQSASIT</sequence>
<evidence type="ECO:0000256" key="3">
    <source>
        <dbReference type="ARBA" id="ARBA00022723"/>
    </source>
</evidence>
<organism evidence="6 7">
    <name type="scientific">Gracilariopsis chorda</name>
    <dbReference type="NCBI Taxonomy" id="448386"/>
    <lineage>
        <taxon>Eukaryota</taxon>
        <taxon>Rhodophyta</taxon>
        <taxon>Florideophyceae</taxon>
        <taxon>Rhodymeniophycidae</taxon>
        <taxon>Gracilariales</taxon>
        <taxon>Gracilariaceae</taxon>
        <taxon>Gracilariopsis</taxon>
    </lineage>
</organism>
<dbReference type="SUPFAM" id="SSF51556">
    <property type="entry name" value="Metallo-dependent hydrolases"/>
    <property type="match status" value="1"/>
</dbReference>
<dbReference type="STRING" id="448386.A0A2V3ID30"/>
<dbReference type="PIRSF" id="PIRSF005902">
    <property type="entry name" value="DNase_TatD"/>
    <property type="match status" value="1"/>
</dbReference>
<dbReference type="PROSITE" id="PS01091">
    <property type="entry name" value="TATD_3"/>
    <property type="match status" value="1"/>
</dbReference>
<dbReference type="Gene3D" id="3.20.20.140">
    <property type="entry name" value="Metal-dependent hydrolases"/>
    <property type="match status" value="1"/>
</dbReference>
<comment type="caution">
    <text evidence="6">The sequence shown here is derived from an EMBL/GenBank/DDBJ whole genome shotgun (WGS) entry which is preliminary data.</text>
</comment>
<evidence type="ECO:0000256" key="1">
    <source>
        <dbReference type="ARBA" id="ARBA00009275"/>
    </source>
</evidence>
<dbReference type="PANTHER" id="PTHR10060">
    <property type="entry name" value="TATD FAMILY DEOXYRIBONUCLEASE"/>
    <property type="match status" value="1"/>
</dbReference>
<dbReference type="InterPro" id="IPR050891">
    <property type="entry name" value="TatD-type_Hydrolase"/>
</dbReference>
<dbReference type="Proteomes" id="UP000247409">
    <property type="component" value="Unassembled WGS sequence"/>
</dbReference>
<feature type="binding site" evidence="5">
    <location>
        <position position="145"/>
    </location>
    <ligand>
        <name>a divalent metal cation</name>
        <dbReference type="ChEBI" id="CHEBI:60240"/>
        <label>2</label>
    </ligand>
</feature>
<keyword evidence="2" id="KW-0540">Nuclease</keyword>
<accession>A0A2V3ID30</accession>
<comment type="similarity">
    <text evidence="1">Belongs to the metallo-dependent hydrolases superfamily. TatD-type hydrolase family.</text>
</comment>
<dbReference type="PANTHER" id="PTHR10060:SF15">
    <property type="entry name" value="DEOXYRIBONUCLEASE TATDN1"/>
    <property type="match status" value="1"/>
</dbReference>
<proteinExistence type="inferred from homology"/>
<gene>
    <name evidence="6" type="ORF">BWQ96_10305</name>
</gene>
<feature type="binding site" evidence="5">
    <location>
        <position position="218"/>
    </location>
    <ligand>
        <name>a divalent metal cation</name>
        <dbReference type="ChEBI" id="CHEBI:60240"/>
        <label>1</label>
    </ligand>
</feature>
<feature type="binding site" evidence="5">
    <location>
        <position position="170"/>
    </location>
    <ligand>
        <name>a divalent metal cation</name>
        <dbReference type="ChEBI" id="CHEBI:60240"/>
        <label>2</label>
    </ligand>
</feature>
<evidence type="ECO:0000313" key="6">
    <source>
        <dbReference type="EMBL" id="PXF39977.1"/>
    </source>
</evidence>
<dbReference type="InterPro" id="IPR018228">
    <property type="entry name" value="DNase_TatD-rel_CS"/>
</dbReference>
<protein>
    <submittedName>
        <fullName evidence="6">Putative deoxyribonuclease TATDN1</fullName>
    </submittedName>
</protein>
<keyword evidence="4" id="KW-0378">Hydrolase</keyword>
<dbReference type="InterPro" id="IPR032466">
    <property type="entry name" value="Metal_Hydrolase"/>
</dbReference>
<dbReference type="GO" id="GO:0005829">
    <property type="term" value="C:cytosol"/>
    <property type="evidence" value="ECO:0007669"/>
    <property type="project" value="TreeGrafter"/>
</dbReference>
<evidence type="ECO:0000313" key="7">
    <source>
        <dbReference type="Proteomes" id="UP000247409"/>
    </source>
</evidence>
<dbReference type="AlphaFoldDB" id="A0A2V3ID30"/>
<feature type="binding site" evidence="5">
    <location>
        <position position="108"/>
    </location>
    <ligand>
        <name>a divalent metal cation</name>
        <dbReference type="ChEBI" id="CHEBI:60240"/>
        <label>1</label>
    </ligand>
</feature>
<keyword evidence="3 5" id="KW-0479">Metal-binding</keyword>
<evidence type="ECO:0000256" key="2">
    <source>
        <dbReference type="ARBA" id="ARBA00022722"/>
    </source>
</evidence>
<reference evidence="6 7" key="1">
    <citation type="journal article" date="2018" name="Mol. Biol. Evol.">
        <title>Analysis of the draft genome of the red seaweed Gracilariopsis chorda provides insights into genome size evolution in Rhodophyta.</title>
        <authorList>
            <person name="Lee J."/>
            <person name="Yang E.C."/>
            <person name="Graf L."/>
            <person name="Yang J.H."/>
            <person name="Qiu H."/>
            <person name="Zel Zion U."/>
            <person name="Chan C.X."/>
            <person name="Stephens T.G."/>
            <person name="Weber A.P.M."/>
            <person name="Boo G.H."/>
            <person name="Boo S.M."/>
            <person name="Kim K.M."/>
            <person name="Shin Y."/>
            <person name="Jung M."/>
            <person name="Lee S.J."/>
            <person name="Yim H.S."/>
            <person name="Lee J.H."/>
            <person name="Bhattacharya D."/>
            <person name="Yoon H.S."/>
        </authorList>
    </citation>
    <scope>NUCLEOTIDE SEQUENCE [LARGE SCALE GENOMIC DNA]</scope>
    <source>
        <strain evidence="6 7">SKKU-2015</strain>
        <tissue evidence="6">Whole body</tissue>
    </source>
</reference>
<dbReference type="EMBL" id="NBIV01000390">
    <property type="protein sequence ID" value="PXF39977.1"/>
    <property type="molecule type" value="Genomic_DNA"/>
</dbReference>
<dbReference type="GO" id="GO:0008296">
    <property type="term" value="F:3'-5'-DNA exonuclease activity"/>
    <property type="evidence" value="ECO:0007669"/>
    <property type="project" value="TreeGrafter"/>
</dbReference>
<dbReference type="InterPro" id="IPR001130">
    <property type="entry name" value="TatD-like"/>
</dbReference>
<dbReference type="CDD" id="cd01310">
    <property type="entry name" value="TatD_DNAse"/>
    <property type="match status" value="1"/>
</dbReference>
<dbReference type="OrthoDB" id="6079689at2759"/>
<name>A0A2V3ID30_9FLOR</name>